<dbReference type="Gene3D" id="6.10.140.820">
    <property type="match status" value="1"/>
</dbReference>
<evidence type="ECO:0000256" key="2">
    <source>
        <dbReference type="ARBA" id="ARBA00009594"/>
    </source>
</evidence>
<dbReference type="InterPro" id="IPR052070">
    <property type="entry name" value="ESCRT-I_UEV_domain"/>
</dbReference>
<feature type="region of interest" description="Disordered" evidence="9">
    <location>
        <begin position="166"/>
        <end position="234"/>
    </location>
</feature>
<evidence type="ECO:0000259" key="11">
    <source>
        <dbReference type="PROSITE" id="PS51322"/>
    </source>
</evidence>
<feature type="compositionally biased region" description="Pro residues" evidence="9">
    <location>
        <begin position="198"/>
        <end position="208"/>
    </location>
</feature>
<dbReference type="InterPro" id="IPR017916">
    <property type="entry name" value="SB_dom"/>
</dbReference>
<evidence type="ECO:0000256" key="1">
    <source>
        <dbReference type="ARBA" id="ARBA00004177"/>
    </source>
</evidence>
<dbReference type="PROSITE" id="PS51322">
    <property type="entry name" value="UEV"/>
    <property type="match status" value="1"/>
</dbReference>
<keyword evidence="3 7" id="KW-0813">Transport</keyword>
<feature type="domain" description="UEV" evidence="11">
    <location>
        <begin position="22"/>
        <end position="166"/>
    </location>
</feature>
<gene>
    <name evidence="12" type="ORF">CTI12_AA532320</name>
</gene>
<feature type="compositionally biased region" description="Low complexity" evidence="9">
    <location>
        <begin position="215"/>
        <end position="232"/>
    </location>
</feature>
<keyword evidence="6 8" id="KW-0175">Coiled coil</keyword>
<feature type="domain" description="SB" evidence="10">
    <location>
        <begin position="342"/>
        <end position="410"/>
    </location>
</feature>
<feature type="compositionally biased region" description="Low complexity" evidence="9">
    <location>
        <begin position="166"/>
        <end position="195"/>
    </location>
</feature>
<dbReference type="SUPFAM" id="SSF54495">
    <property type="entry name" value="UBC-like"/>
    <property type="match status" value="1"/>
</dbReference>
<dbReference type="GO" id="GO:0008333">
    <property type="term" value="P:endosome to lysosome transport"/>
    <property type="evidence" value="ECO:0007669"/>
    <property type="project" value="TreeGrafter"/>
</dbReference>
<comment type="similarity">
    <text evidence="2">Belongs to the ubiquitin-conjugating enzyme family. UEV subfamily.</text>
</comment>
<organism evidence="12 13">
    <name type="scientific">Artemisia annua</name>
    <name type="common">Sweet wormwood</name>
    <dbReference type="NCBI Taxonomy" id="35608"/>
    <lineage>
        <taxon>Eukaryota</taxon>
        <taxon>Viridiplantae</taxon>
        <taxon>Streptophyta</taxon>
        <taxon>Embryophyta</taxon>
        <taxon>Tracheophyta</taxon>
        <taxon>Spermatophyta</taxon>
        <taxon>Magnoliopsida</taxon>
        <taxon>eudicotyledons</taxon>
        <taxon>Gunneridae</taxon>
        <taxon>Pentapetalae</taxon>
        <taxon>asterids</taxon>
        <taxon>campanulids</taxon>
        <taxon>Asterales</taxon>
        <taxon>Asteraceae</taxon>
        <taxon>Asteroideae</taxon>
        <taxon>Anthemideae</taxon>
        <taxon>Artemisiinae</taxon>
        <taxon>Artemisia</taxon>
    </lineage>
</organism>
<dbReference type="PANTHER" id="PTHR23306:SF3">
    <property type="entry name" value="TUMOR SUPPRESSOR PROTEIN 101"/>
    <property type="match status" value="1"/>
</dbReference>
<keyword evidence="5 7" id="KW-0653">Protein transport</keyword>
<dbReference type="Pfam" id="PF05743">
    <property type="entry name" value="UEV"/>
    <property type="match status" value="1"/>
</dbReference>
<dbReference type="AlphaFoldDB" id="A0A2U1L479"/>
<evidence type="ECO:0000256" key="5">
    <source>
        <dbReference type="ARBA" id="ARBA00022927"/>
    </source>
</evidence>
<evidence type="ECO:0000313" key="12">
    <source>
        <dbReference type="EMBL" id="PWA43800.1"/>
    </source>
</evidence>
<comment type="caution">
    <text evidence="12">The sequence shown here is derived from an EMBL/GenBank/DDBJ whole genome shotgun (WGS) entry which is preliminary data.</text>
</comment>
<dbReference type="GO" id="GO:0015031">
    <property type="term" value="P:protein transport"/>
    <property type="evidence" value="ECO:0007669"/>
    <property type="project" value="UniProtKB-UniRule"/>
</dbReference>
<protein>
    <submittedName>
        <fullName evidence="12">Tumor susceptibility protein</fullName>
    </submittedName>
</protein>
<reference evidence="12 13" key="1">
    <citation type="journal article" date="2018" name="Mol. Plant">
        <title>The genome of Artemisia annua provides insight into the evolution of Asteraceae family and artemisinin biosynthesis.</title>
        <authorList>
            <person name="Shen Q."/>
            <person name="Zhang L."/>
            <person name="Liao Z."/>
            <person name="Wang S."/>
            <person name="Yan T."/>
            <person name="Shi P."/>
            <person name="Liu M."/>
            <person name="Fu X."/>
            <person name="Pan Q."/>
            <person name="Wang Y."/>
            <person name="Lv Z."/>
            <person name="Lu X."/>
            <person name="Zhang F."/>
            <person name="Jiang W."/>
            <person name="Ma Y."/>
            <person name="Chen M."/>
            <person name="Hao X."/>
            <person name="Li L."/>
            <person name="Tang Y."/>
            <person name="Lv G."/>
            <person name="Zhou Y."/>
            <person name="Sun X."/>
            <person name="Brodelius P.E."/>
            <person name="Rose J.K.C."/>
            <person name="Tang K."/>
        </authorList>
    </citation>
    <scope>NUCLEOTIDE SEQUENCE [LARGE SCALE GENOMIC DNA]</scope>
    <source>
        <strain evidence="13">cv. Huhao1</strain>
        <tissue evidence="12">Leaf</tissue>
    </source>
</reference>
<dbReference type="GO" id="GO:0000813">
    <property type="term" value="C:ESCRT I complex"/>
    <property type="evidence" value="ECO:0007669"/>
    <property type="project" value="TreeGrafter"/>
</dbReference>
<dbReference type="PROSITE" id="PS51312">
    <property type="entry name" value="SB"/>
    <property type="match status" value="1"/>
</dbReference>
<evidence type="ECO:0000256" key="8">
    <source>
        <dbReference type="SAM" id="Coils"/>
    </source>
</evidence>
<accession>A0A2U1L479</accession>
<evidence type="ECO:0000313" key="13">
    <source>
        <dbReference type="Proteomes" id="UP000245207"/>
    </source>
</evidence>
<evidence type="ECO:0000256" key="6">
    <source>
        <dbReference type="ARBA" id="ARBA00023054"/>
    </source>
</evidence>
<sequence>MVQPPPSPSPSPQQHQQFLSTVLSQRGPSSLPYNEDVKWLIRQHLISLTEAYPSMSPKTAVFTHNDGRSVNLLQSEGTIPMVYQNVTYNIPVVIWLMETYPRYAPAVYVNPTRDMVIKRQHPFVNPNGLVVVSYLQNWVYPSSNLLDLCRNLSHYFGLDPPLYSNRRPNPNPSVNPNLNPNPSFNANPSFSNASVRPAIPPRTYPPSPYGGGGRVSPSLSSNSLTSLGSGVSATEDPAEVYRRNVINKLVESVHGDVEELRKKREVEMEGMLSAQNVLRVREEEVNKGLREMREEKEGLEQQLQMVLMNTDVLEAWVKENEGKLSGGGLEGVSGDEVFEPVDGLSKQMLECTAADLAIEDVIYALDKAVQEGAIPVDVYLRNVRLLSREQFVHRATAMKVRAAQMQAQVTSMASRAPPYAV</sequence>
<dbReference type="OrthoDB" id="306304at2759"/>
<dbReference type="Proteomes" id="UP000245207">
    <property type="component" value="Unassembled WGS sequence"/>
</dbReference>
<keyword evidence="13" id="KW-1185">Reference proteome</keyword>
<dbReference type="InterPro" id="IPR037202">
    <property type="entry name" value="ESCRT_assembly_dom"/>
</dbReference>
<keyword evidence="4" id="KW-0967">Endosome</keyword>
<dbReference type="Pfam" id="PF09454">
    <property type="entry name" value="Vps23_core"/>
    <property type="match status" value="1"/>
</dbReference>
<dbReference type="CDD" id="cd11685">
    <property type="entry name" value="UEV_TSG101-like"/>
    <property type="match status" value="1"/>
</dbReference>
<dbReference type="InterPro" id="IPR008883">
    <property type="entry name" value="UEV_N"/>
</dbReference>
<evidence type="ECO:0000259" key="10">
    <source>
        <dbReference type="PROSITE" id="PS51312"/>
    </source>
</evidence>
<name>A0A2U1L479_ARTAN</name>
<dbReference type="PANTHER" id="PTHR23306">
    <property type="entry name" value="TUMOR SUSCEPTIBILITY GENE 101 PROTEIN-RELATED"/>
    <property type="match status" value="1"/>
</dbReference>
<dbReference type="STRING" id="35608.A0A2U1L479"/>
<feature type="coiled-coil region" evidence="8">
    <location>
        <begin position="282"/>
        <end position="309"/>
    </location>
</feature>
<evidence type="ECO:0000256" key="3">
    <source>
        <dbReference type="ARBA" id="ARBA00022448"/>
    </source>
</evidence>
<proteinExistence type="inferred from homology"/>
<dbReference type="SUPFAM" id="SSF140111">
    <property type="entry name" value="Endosomal sorting complex assembly domain"/>
    <property type="match status" value="1"/>
</dbReference>
<evidence type="ECO:0000256" key="9">
    <source>
        <dbReference type="SAM" id="MobiDB-lite"/>
    </source>
</evidence>
<evidence type="ECO:0000256" key="4">
    <source>
        <dbReference type="ARBA" id="ARBA00022753"/>
    </source>
</evidence>
<comment type="subcellular location">
    <subcellularLocation>
        <location evidence="1">Endosome</location>
    </subcellularLocation>
</comment>
<evidence type="ECO:0000256" key="7">
    <source>
        <dbReference type="PROSITE-ProRule" id="PRU00644"/>
    </source>
</evidence>
<dbReference type="InterPro" id="IPR016135">
    <property type="entry name" value="UBQ-conjugating_enzyme/RWD"/>
</dbReference>
<dbReference type="Gene3D" id="3.10.110.10">
    <property type="entry name" value="Ubiquitin Conjugating Enzyme"/>
    <property type="match status" value="1"/>
</dbReference>
<dbReference type="EMBL" id="PKPP01011631">
    <property type="protein sequence ID" value="PWA43800.1"/>
    <property type="molecule type" value="Genomic_DNA"/>
</dbReference>
<dbReference type="GO" id="GO:0043130">
    <property type="term" value="F:ubiquitin binding"/>
    <property type="evidence" value="ECO:0007669"/>
    <property type="project" value="TreeGrafter"/>
</dbReference>